<organism evidence="8 9">
    <name type="scientific">Zootermopsis nevadensis</name>
    <name type="common">Dampwood termite</name>
    <dbReference type="NCBI Taxonomy" id="136037"/>
    <lineage>
        <taxon>Eukaryota</taxon>
        <taxon>Metazoa</taxon>
        <taxon>Ecdysozoa</taxon>
        <taxon>Arthropoda</taxon>
        <taxon>Hexapoda</taxon>
        <taxon>Insecta</taxon>
        <taxon>Pterygota</taxon>
        <taxon>Neoptera</taxon>
        <taxon>Polyneoptera</taxon>
        <taxon>Dictyoptera</taxon>
        <taxon>Blattodea</taxon>
        <taxon>Blattoidea</taxon>
        <taxon>Termitoidae</taxon>
        <taxon>Termopsidae</taxon>
        <taxon>Zootermopsis</taxon>
    </lineage>
</organism>
<dbReference type="Pfam" id="PF04874">
    <property type="entry name" value="Mak16"/>
    <property type="match status" value="1"/>
</dbReference>
<evidence type="ECO:0000256" key="1">
    <source>
        <dbReference type="ARBA" id="ARBA00004123"/>
    </source>
</evidence>
<dbReference type="STRING" id="136037.A0A067QLP7"/>
<keyword evidence="3 4" id="KW-0539">Nucleus</keyword>
<dbReference type="GO" id="GO:0030687">
    <property type="term" value="C:preribosome, large subunit precursor"/>
    <property type="evidence" value="ECO:0007669"/>
    <property type="project" value="TreeGrafter"/>
</dbReference>
<dbReference type="PANTHER" id="PTHR23405:SF4">
    <property type="entry name" value="PROTEIN MAK16 HOMOLOG"/>
    <property type="match status" value="1"/>
</dbReference>
<sequence>MQHDDVVWSIINKSFCSFKVSTTSQRFCKNEYNFSGLCTRSSCPLANSQYATVREESGIIYLYMKTAERAAFPKNTWEKVKLSRNFEKAIYQINENMLYWPNYMKSKCKQRFVKITQYLIRMRNLKLRRKKKLVPLQRKIEVRERRREAKALIAARLDTAIEKQLVERLRRGVYGDIYNFPQTAFEKALEKEEVEEEIIDVEEEAEEKIVDVEQEVEEELEKDSISEYVMMNDDEDVDADDSDVVGTDAEENDSSGEVTYVNDEDFEMSETSDIEDVTSAKMKPGTSYKGTKQQKSRPSKPAAYRKSERPHVEIEYEYESATTRDKSKILY</sequence>
<proteinExistence type="inferred from homology"/>
<dbReference type="EMBL" id="KK853179">
    <property type="protein sequence ID" value="KDR10215.1"/>
    <property type="molecule type" value="Genomic_DNA"/>
</dbReference>
<evidence type="ECO:0000256" key="2">
    <source>
        <dbReference type="ARBA" id="ARBA00005514"/>
    </source>
</evidence>
<dbReference type="InParanoid" id="A0A067QLP7"/>
<dbReference type="OMA" id="DKGQNFC"/>
<dbReference type="GO" id="GO:0000470">
    <property type="term" value="P:maturation of LSU-rRNA"/>
    <property type="evidence" value="ECO:0007669"/>
    <property type="project" value="TreeGrafter"/>
</dbReference>
<feature type="coiled-coil region" evidence="5">
    <location>
        <begin position="184"/>
        <end position="222"/>
    </location>
</feature>
<dbReference type="FunCoup" id="A0A067QLP7">
    <property type="interactions" value="1903"/>
</dbReference>
<evidence type="ECO:0000259" key="7">
    <source>
        <dbReference type="Pfam" id="PF01778"/>
    </source>
</evidence>
<evidence type="ECO:0000313" key="9">
    <source>
        <dbReference type="Proteomes" id="UP000027135"/>
    </source>
</evidence>
<comment type="similarity">
    <text evidence="2 4">Belongs to the MAK16 family.</text>
</comment>
<feature type="compositionally biased region" description="Basic and acidic residues" evidence="6">
    <location>
        <begin position="305"/>
        <end position="314"/>
    </location>
</feature>
<dbReference type="GO" id="GO:0005730">
    <property type="term" value="C:nucleolus"/>
    <property type="evidence" value="ECO:0007669"/>
    <property type="project" value="UniProtKB-UniRule"/>
</dbReference>
<dbReference type="OrthoDB" id="10251342at2759"/>
<dbReference type="InterPro" id="IPR006958">
    <property type="entry name" value="Mak16"/>
</dbReference>
<dbReference type="Gene3D" id="3.30.390.110">
    <property type="match status" value="1"/>
</dbReference>
<feature type="compositionally biased region" description="Acidic residues" evidence="6">
    <location>
        <begin position="236"/>
        <end position="254"/>
    </location>
</feature>
<name>A0A067QLP7_ZOONE</name>
<reference evidence="8 9" key="1">
    <citation type="journal article" date="2014" name="Nat. Commun.">
        <title>Molecular traces of alternative social organization in a termite genome.</title>
        <authorList>
            <person name="Terrapon N."/>
            <person name="Li C."/>
            <person name="Robertson H.M."/>
            <person name="Ji L."/>
            <person name="Meng X."/>
            <person name="Booth W."/>
            <person name="Chen Z."/>
            <person name="Childers C.P."/>
            <person name="Glastad K.M."/>
            <person name="Gokhale K."/>
            <person name="Gowin J."/>
            <person name="Gronenberg W."/>
            <person name="Hermansen R.A."/>
            <person name="Hu H."/>
            <person name="Hunt B.G."/>
            <person name="Huylmans A.K."/>
            <person name="Khalil S.M."/>
            <person name="Mitchell R.D."/>
            <person name="Munoz-Torres M.C."/>
            <person name="Mustard J.A."/>
            <person name="Pan H."/>
            <person name="Reese J.T."/>
            <person name="Scharf M.E."/>
            <person name="Sun F."/>
            <person name="Vogel H."/>
            <person name="Xiao J."/>
            <person name="Yang W."/>
            <person name="Yang Z."/>
            <person name="Yang Z."/>
            <person name="Zhou J."/>
            <person name="Zhu J."/>
            <person name="Brent C.S."/>
            <person name="Elsik C.G."/>
            <person name="Goodisman M.A."/>
            <person name="Liberles D.A."/>
            <person name="Roe R.M."/>
            <person name="Vargo E.L."/>
            <person name="Vilcinskas A."/>
            <person name="Wang J."/>
            <person name="Bornberg-Bauer E."/>
            <person name="Korb J."/>
            <person name="Zhang G."/>
            <person name="Liebig J."/>
        </authorList>
    </citation>
    <scope>NUCLEOTIDE SEQUENCE [LARGE SCALE GENOMIC DNA]</scope>
    <source>
        <tissue evidence="8">Whole organism</tissue>
    </source>
</reference>
<accession>A0A067QLP7</accession>
<feature type="compositionally biased region" description="Acidic residues" evidence="6">
    <location>
        <begin position="262"/>
        <end position="276"/>
    </location>
</feature>
<gene>
    <name evidence="8" type="ORF">L798_15713</name>
</gene>
<dbReference type="FunFam" id="3.30.390.110:FF:000001">
    <property type="entry name" value="Protein MAK16 homolog"/>
    <property type="match status" value="1"/>
</dbReference>
<dbReference type="InterPro" id="IPR029004">
    <property type="entry name" value="Ribosomal_eL28/Mak16"/>
</dbReference>
<protein>
    <recommendedName>
        <fullName evidence="4">Protein MAK16 homolog</fullName>
    </recommendedName>
</protein>
<keyword evidence="9" id="KW-1185">Reference proteome</keyword>
<comment type="subcellular location">
    <subcellularLocation>
        <location evidence="1">Nucleus</location>
    </subcellularLocation>
</comment>
<dbReference type="Proteomes" id="UP000027135">
    <property type="component" value="Unassembled WGS sequence"/>
</dbReference>
<keyword evidence="5" id="KW-0175">Coiled coil</keyword>
<evidence type="ECO:0000256" key="5">
    <source>
        <dbReference type="SAM" id="Coils"/>
    </source>
</evidence>
<feature type="domain" description="Ribosomal eL28/Mak16" evidence="7">
    <location>
        <begin position="6"/>
        <end position="118"/>
    </location>
</feature>
<evidence type="ECO:0000256" key="6">
    <source>
        <dbReference type="SAM" id="MobiDB-lite"/>
    </source>
</evidence>
<dbReference type="PIRSF" id="PIRSF003352">
    <property type="entry name" value="MAK16"/>
    <property type="match status" value="1"/>
</dbReference>
<dbReference type="PANTHER" id="PTHR23405">
    <property type="entry name" value="MAINTENANCE OF KILLER 16 MAK16 PROTEIN-RELATED"/>
    <property type="match status" value="1"/>
</dbReference>
<feature type="compositionally biased region" description="Basic and acidic residues" evidence="6">
    <location>
        <begin position="322"/>
        <end position="331"/>
    </location>
</feature>
<dbReference type="AlphaFoldDB" id="A0A067QLP7"/>
<dbReference type="Pfam" id="PF01778">
    <property type="entry name" value="Ribosomal_L28e"/>
    <property type="match status" value="1"/>
</dbReference>
<dbReference type="eggNOG" id="KOG3064">
    <property type="taxonomic scope" value="Eukaryota"/>
</dbReference>
<dbReference type="GO" id="GO:0000460">
    <property type="term" value="P:maturation of 5.8S rRNA"/>
    <property type="evidence" value="ECO:0007669"/>
    <property type="project" value="TreeGrafter"/>
</dbReference>
<evidence type="ECO:0000256" key="4">
    <source>
        <dbReference type="PIRNR" id="PIRNR003352"/>
    </source>
</evidence>
<evidence type="ECO:0000313" key="8">
    <source>
        <dbReference type="EMBL" id="KDR10215.1"/>
    </source>
</evidence>
<evidence type="ECO:0000256" key="3">
    <source>
        <dbReference type="ARBA" id="ARBA00023242"/>
    </source>
</evidence>
<feature type="region of interest" description="Disordered" evidence="6">
    <location>
        <begin position="236"/>
        <end position="331"/>
    </location>
</feature>